<evidence type="ECO:0000256" key="8">
    <source>
        <dbReference type="ARBA" id="ARBA00023136"/>
    </source>
</evidence>
<keyword evidence="5" id="KW-1278">Translocase</keyword>
<evidence type="ECO:0000256" key="2">
    <source>
        <dbReference type="ARBA" id="ARBA00010519"/>
    </source>
</evidence>
<organism evidence="12">
    <name type="scientific">Helix pomatia</name>
    <name type="common">Roman snail</name>
    <name type="synonym">Edible snail</name>
    <dbReference type="NCBI Taxonomy" id="6536"/>
    <lineage>
        <taxon>Eukaryota</taxon>
        <taxon>Metazoa</taxon>
        <taxon>Spiralia</taxon>
        <taxon>Lophotrochozoa</taxon>
        <taxon>Mollusca</taxon>
        <taxon>Gastropoda</taxon>
        <taxon>Heterobranchia</taxon>
        <taxon>Euthyneura</taxon>
        <taxon>Panpulmonata</taxon>
        <taxon>Eupulmonata</taxon>
        <taxon>Stylommatophora</taxon>
        <taxon>Helicina</taxon>
        <taxon>Helicoidea</taxon>
        <taxon>Helicidae</taxon>
        <taxon>Helix</taxon>
    </lineage>
</organism>
<keyword evidence="4 10" id="KW-0812">Transmembrane</keyword>
<evidence type="ECO:0000256" key="3">
    <source>
        <dbReference type="ARBA" id="ARBA00016612"/>
    </source>
</evidence>
<gene>
    <name evidence="12" type="primary">ND4L</name>
</gene>
<dbReference type="CTD" id="4539"/>
<comment type="similarity">
    <text evidence="2">Belongs to the complex I subunit 4L family.</text>
</comment>
<feature type="transmembrane region" description="Helical" evidence="10">
    <location>
        <begin position="58"/>
        <end position="77"/>
    </location>
</feature>
<keyword evidence="8 10" id="KW-0472">Membrane</keyword>
<evidence type="ECO:0000313" key="12">
    <source>
        <dbReference type="EMBL" id="QBL02337.1"/>
    </source>
</evidence>
<feature type="transmembrane region" description="Helical" evidence="10">
    <location>
        <begin position="6"/>
        <end position="22"/>
    </location>
</feature>
<feature type="transmembrane region" description="Helical" evidence="10">
    <location>
        <begin position="29"/>
        <end position="46"/>
    </location>
</feature>
<sequence>MQNTTDLLMVLFAFLTCVIFASKNKLMSMLICLELLMFLLLCFIMHTSTNAFTTSTLLALLLCFSASGGAVGLTLLVSMSRLYGNDYVISLIYEKNSRNSSINKIT</sequence>
<evidence type="ECO:0000313" key="11">
    <source>
        <dbReference type="EMBL" id="QBK83677.1"/>
    </source>
</evidence>
<accession>A0A481ZMW9</accession>
<dbReference type="EMBL" id="MK488030">
    <property type="protein sequence ID" value="QBL02337.1"/>
    <property type="molecule type" value="Genomic_DNA"/>
</dbReference>
<evidence type="ECO:0000256" key="6">
    <source>
        <dbReference type="ARBA" id="ARBA00022989"/>
    </source>
</evidence>
<evidence type="ECO:0000256" key="10">
    <source>
        <dbReference type="SAM" id="Phobius"/>
    </source>
</evidence>
<dbReference type="RefSeq" id="YP_009568407.1">
    <property type="nucleotide sequence ID" value="NC_041247.1"/>
</dbReference>
<evidence type="ECO:0000256" key="4">
    <source>
        <dbReference type="ARBA" id="ARBA00022692"/>
    </source>
</evidence>
<reference evidence="11" key="2">
    <citation type="journal article" date="2019" name="Zookeys">
        <title>The complete mitogenome of Helix pomatia and the basal phylogeny of Helicinae (Gastropoda, Stylommatophora, Helicidae).</title>
        <authorList>
            <person name="Korabek O."/>
            <person name="Petrusek A."/>
            <person name="Rovatsos M."/>
        </authorList>
    </citation>
    <scope>NUCLEOTIDE SEQUENCE</scope>
    <source>
        <strain evidence="11">P_488</strain>
    </source>
</reference>
<evidence type="ECO:0000256" key="9">
    <source>
        <dbReference type="ARBA" id="ARBA00031586"/>
    </source>
</evidence>
<comment type="subcellular location">
    <subcellularLocation>
        <location evidence="1">Membrane</location>
        <topology evidence="1">Multi-pass membrane protein</topology>
    </subcellularLocation>
</comment>
<dbReference type="AlphaFoldDB" id="A0A481ZMW9"/>
<keyword evidence="6 10" id="KW-1133">Transmembrane helix</keyword>
<dbReference type="Gene3D" id="1.10.287.3510">
    <property type="match status" value="1"/>
</dbReference>
<dbReference type="GO" id="GO:0016020">
    <property type="term" value="C:membrane"/>
    <property type="evidence" value="ECO:0007669"/>
    <property type="project" value="UniProtKB-SubCell"/>
</dbReference>
<proteinExistence type="inferred from homology"/>
<keyword evidence="7" id="KW-0520">NAD</keyword>
<dbReference type="Pfam" id="PF00420">
    <property type="entry name" value="Oxidored_q2"/>
    <property type="match status" value="1"/>
</dbReference>
<evidence type="ECO:0000256" key="1">
    <source>
        <dbReference type="ARBA" id="ARBA00004141"/>
    </source>
</evidence>
<dbReference type="GeneID" id="39411713"/>
<evidence type="ECO:0000256" key="5">
    <source>
        <dbReference type="ARBA" id="ARBA00022967"/>
    </source>
</evidence>
<protein>
    <recommendedName>
        <fullName evidence="3">NADH-ubiquinone oxidoreductase chain 4L</fullName>
    </recommendedName>
    <alternativeName>
        <fullName evidence="9">NADH dehydrogenase subunit 4L</fullName>
    </alternativeName>
</protein>
<geneLocation type="mitochondrion" evidence="12"/>
<dbReference type="EMBL" id="MK347426">
    <property type="protein sequence ID" value="QBK83677.1"/>
    <property type="molecule type" value="Genomic_DNA"/>
</dbReference>
<reference evidence="12" key="1">
    <citation type="journal article" date="2019" name="Mitochondrial DNA Part B Resour">
        <title>The complete mitogenome of the Roman snail Helix pomatia Linnaeus 1758 (Stylommatophora: Helicidae).</title>
        <authorList>
            <person name="Groenenberg D.S.J."/>
            <person name="Duijm E."/>
        </authorList>
    </citation>
    <scope>NUCLEOTIDE SEQUENCE</scope>
</reference>
<keyword evidence="12" id="KW-0496">Mitochondrion</keyword>
<name>A0A481ZMW9_HELPO</name>
<dbReference type="InterPro" id="IPR039428">
    <property type="entry name" value="NUOK/Mnh_C1-like"/>
</dbReference>
<evidence type="ECO:0000256" key="7">
    <source>
        <dbReference type="ARBA" id="ARBA00023027"/>
    </source>
</evidence>